<dbReference type="InterPro" id="IPR031730">
    <property type="entry name" value="Carbam_trans_C"/>
</dbReference>
<dbReference type="Pfam" id="PF02543">
    <property type="entry name" value="Carbam_trans_N"/>
    <property type="match status" value="2"/>
</dbReference>
<dbReference type="InterPro" id="IPR017945">
    <property type="entry name" value="DHBP_synth_RibB-like_a/b_dom"/>
</dbReference>
<dbReference type="InterPro" id="IPR051338">
    <property type="entry name" value="NodU/CmcH_Carbamoyltrnsfr"/>
</dbReference>
<feature type="region of interest" description="Disordered" evidence="2">
    <location>
        <begin position="574"/>
        <end position="609"/>
    </location>
</feature>
<evidence type="ECO:0000313" key="5">
    <source>
        <dbReference type="EMBL" id="MEU3782982.1"/>
    </source>
</evidence>
<dbReference type="Proteomes" id="UP001550739">
    <property type="component" value="Unassembled WGS sequence"/>
</dbReference>
<gene>
    <name evidence="5" type="ORF">AB0E89_20920</name>
</gene>
<evidence type="ECO:0000256" key="2">
    <source>
        <dbReference type="SAM" id="MobiDB-lite"/>
    </source>
</evidence>
<feature type="domain" description="Carbamoyltransferase" evidence="3">
    <location>
        <begin position="24"/>
        <end position="90"/>
    </location>
</feature>
<dbReference type="RefSeq" id="WP_334574395.1">
    <property type="nucleotide sequence ID" value="NZ_JBEZVE010000010.1"/>
</dbReference>
<comment type="similarity">
    <text evidence="1">Belongs to the NodU/CmcH family.</text>
</comment>
<reference evidence="5 6" key="1">
    <citation type="submission" date="2024-06" db="EMBL/GenBank/DDBJ databases">
        <title>The Natural Products Discovery Center: Release of the First 8490 Sequenced Strains for Exploring Actinobacteria Biosynthetic Diversity.</title>
        <authorList>
            <person name="Kalkreuter E."/>
            <person name="Kautsar S.A."/>
            <person name="Yang D."/>
            <person name="Bader C.D."/>
            <person name="Teijaro C.N."/>
            <person name="Fluegel L."/>
            <person name="Davis C.M."/>
            <person name="Simpson J.R."/>
            <person name="Lauterbach L."/>
            <person name="Steele A.D."/>
            <person name="Gui C."/>
            <person name="Meng S."/>
            <person name="Li G."/>
            <person name="Viehrig K."/>
            <person name="Ye F."/>
            <person name="Su P."/>
            <person name="Kiefer A.F."/>
            <person name="Nichols A."/>
            <person name="Cepeda A.J."/>
            <person name="Yan W."/>
            <person name="Fan B."/>
            <person name="Jiang Y."/>
            <person name="Adhikari A."/>
            <person name="Zheng C.-J."/>
            <person name="Schuster L."/>
            <person name="Cowan T.M."/>
            <person name="Smanski M.J."/>
            <person name="Chevrette M.G."/>
            <person name="De Carvalho L.P.S."/>
            <person name="Shen B."/>
        </authorList>
    </citation>
    <scope>NUCLEOTIDE SEQUENCE [LARGE SCALE GENOMIC DNA]</scope>
    <source>
        <strain evidence="5 6">NPDC033843</strain>
    </source>
</reference>
<evidence type="ECO:0000259" key="3">
    <source>
        <dbReference type="Pfam" id="PF02543"/>
    </source>
</evidence>
<comment type="caution">
    <text evidence="5">The sequence shown here is derived from an EMBL/GenBank/DDBJ whole genome shotgun (WGS) entry which is preliminary data.</text>
</comment>
<proteinExistence type="inferred from homology"/>
<feature type="domain" description="Carbamoyltransferase C-terminal" evidence="4">
    <location>
        <begin position="400"/>
        <end position="569"/>
    </location>
</feature>
<name>A0ABV2ZKA5_9ACTN</name>
<keyword evidence="6" id="KW-1185">Reference proteome</keyword>
<dbReference type="SUPFAM" id="SSF53067">
    <property type="entry name" value="Actin-like ATPase domain"/>
    <property type="match status" value="1"/>
</dbReference>
<dbReference type="PANTHER" id="PTHR34847:SF1">
    <property type="entry name" value="NODULATION PROTEIN U"/>
    <property type="match status" value="1"/>
</dbReference>
<evidence type="ECO:0000313" key="6">
    <source>
        <dbReference type="Proteomes" id="UP001550739"/>
    </source>
</evidence>
<evidence type="ECO:0000256" key="1">
    <source>
        <dbReference type="ARBA" id="ARBA00006129"/>
    </source>
</evidence>
<dbReference type="Gene3D" id="3.90.870.20">
    <property type="entry name" value="Carbamoyltransferase, C-terminal domain"/>
    <property type="match status" value="1"/>
</dbReference>
<dbReference type="InterPro" id="IPR043129">
    <property type="entry name" value="ATPase_NBD"/>
</dbReference>
<evidence type="ECO:0000259" key="4">
    <source>
        <dbReference type="Pfam" id="PF16861"/>
    </source>
</evidence>
<dbReference type="InterPro" id="IPR003696">
    <property type="entry name" value="Carbtransf_dom"/>
</dbReference>
<dbReference type="CDD" id="cd24098">
    <property type="entry name" value="ASKHA_NBD_TobZ_N"/>
    <property type="match status" value="1"/>
</dbReference>
<protein>
    <submittedName>
        <fullName evidence="5">Carbamoyltransferase C-terminal domain-containing protein</fullName>
    </submittedName>
</protein>
<dbReference type="InterPro" id="IPR038152">
    <property type="entry name" value="Carbam_trans_C_sf"/>
</dbReference>
<dbReference type="Gene3D" id="3.30.420.40">
    <property type="match status" value="2"/>
</dbReference>
<dbReference type="Pfam" id="PF16861">
    <property type="entry name" value="Carbam_trans_C"/>
    <property type="match status" value="1"/>
</dbReference>
<dbReference type="PANTHER" id="PTHR34847">
    <property type="entry name" value="NODULATION PROTEIN U"/>
    <property type="match status" value="1"/>
</dbReference>
<accession>A0ABV2ZKA5</accession>
<sequence>MSTDRPETETATAGLAGVTRRPVHVLGVNTGPHDGSAALLRDGVLVAMVEQERLSRNRYAPGESPGEAVHSCLAAAGLGPDSLDVIAVGWDLPRLSATEGADFDEDRFRSWLLGPANADRSRSVPIRCYDHHLAHAASAFYTSGVPSAAVIVADGRGESAATTLAVGTPDGIDVVKSWGTRDSLGHFYGWAAEWAGLTVWGAGKLMGLAAYGRPRQSVPLVVEADDYAISAAPPAEAPVRMHYALSRSRLRAHFRTANFPFREAQVADVMAYSDFAASVQDGLEEALLALARAARRITGADTLALAGGVALNCAANGRLSRSGLFGDLWIPPVPHDAGVSLGAALLADRDLRGPRWRPPERMPHAFWAPRSAALRHEERTGLSKWNVEQCTQELLAQKTAQHLADGLVVAMWQGRAEIGQRALGARSILCDPRRREALTRVNELKGREGWRPLALAVPAEHWGQYFEGEAPAPSAYMLVAVPVRESMRAGVPAGVHVDGTTRPQAVHARHTLFHAILRAFHDLTGVPCLVNTSFNLAGRPMVLSRGEALETFARSALDVLVMDDLVIRKPDRAVPDRTRERRPRALSFTPWNDVPRPRTHLGARGESTS</sequence>
<dbReference type="EMBL" id="JBEZVE010000010">
    <property type="protein sequence ID" value="MEU3782982.1"/>
    <property type="molecule type" value="Genomic_DNA"/>
</dbReference>
<dbReference type="SUPFAM" id="SSF55821">
    <property type="entry name" value="YrdC/RibB"/>
    <property type="match status" value="1"/>
</dbReference>
<feature type="domain" description="Carbamoyltransferase" evidence="3">
    <location>
        <begin position="123"/>
        <end position="345"/>
    </location>
</feature>
<organism evidence="5 6">
    <name type="scientific">Streptomyces sp. 900129855</name>
    <dbReference type="NCBI Taxonomy" id="3155129"/>
    <lineage>
        <taxon>Bacteria</taxon>
        <taxon>Bacillati</taxon>
        <taxon>Actinomycetota</taxon>
        <taxon>Actinomycetes</taxon>
        <taxon>Kitasatosporales</taxon>
        <taxon>Streptomycetaceae</taxon>
        <taxon>Streptomyces</taxon>
    </lineage>
</organism>